<reference evidence="1" key="1">
    <citation type="journal article" date="2023" name="J. Phycol.">
        <title>Revised classification of the Cyanidiophyceae based on plastid genome data with descriptions of the Cavernulicolales ord. nov. and Galdieriales ord. nov. (Rhodophyta).</title>
        <authorList>
            <person name="Park S.I."/>
            <person name="Cho C.H."/>
            <person name="Ciniglia C."/>
            <person name="Huang T.Y."/>
            <person name="Liu S.L."/>
            <person name="Bustamante D.E."/>
            <person name="Calderon M.S."/>
            <person name="Mansilla A."/>
            <person name="McDermott T."/>
            <person name="Andersen R.A."/>
            <person name="Yoon H.S."/>
        </authorList>
    </citation>
    <scope>NUCLEOTIDE SEQUENCE</scope>
</reference>
<geneLocation type="plastid" evidence="1"/>
<accession>A0A9Y1I427</accession>
<organism evidence="1">
    <name type="scientific">Cyanidium sp. THAL103</name>
    <dbReference type="NCBI Taxonomy" id="3027999"/>
    <lineage>
        <taxon>Eukaryota</taxon>
        <taxon>Rhodophyta</taxon>
        <taxon>Bangiophyceae</taxon>
        <taxon>Cyanidiales</taxon>
        <taxon>Cyanidiaceae</taxon>
        <taxon>Cyanidium</taxon>
    </lineage>
</organism>
<proteinExistence type="predicted"/>
<dbReference type="AlphaFoldDB" id="A0A9Y1I427"/>
<sequence length="355" mass="41651">MIDVRHSFEYHNLSLGSINFNRSSELIAEIMPVQFKGDPISRFKELIMKKQGVKVYLPYILDNSKVKDDKFVKKSIHGKPLVDFPLVSLFNLYKSRVNFNYTFRSIIKVNFNYFPVYLIVNSNNKIIMASARNLIYREKNHTFFGSILDFYYKYFVKDIYNLSNVLAPVFFDLNDARMLLSNFLKNSLPQDEASKIVIISLRDAYQLYKNSMHTNIKFRFVPSIREVVYLFNICMHGNNKLHLLKATSNTFLFDTNQNVLNGIPIYVFSKNCLKLIHFDSINFHKIKDLLSTDLIFFSYEDALKFKQFIFYNFNEVDKKLSSNMEISVSNFECLLNLIDDSLENFLCIPDVSVFS</sequence>
<dbReference type="Gene3D" id="3.40.1350.100">
    <property type="match status" value="1"/>
</dbReference>
<protein>
    <submittedName>
        <fullName evidence="1">Uncharacterized protein</fullName>
    </submittedName>
</protein>
<dbReference type="EMBL" id="OP616817">
    <property type="protein sequence ID" value="WDA99996.1"/>
    <property type="molecule type" value="Genomic_DNA"/>
</dbReference>
<evidence type="ECO:0000313" key="1">
    <source>
        <dbReference type="EMBL" id="WDA99996.1"/>
    </source>
</evidence>
<gene>
    <name evidence="1" type="primary">ycf80</name>
    <name evidence="1" type="ORF">CspTHAL103_072</name>
</gene>
<name>A0A9Y1I427_9RHOD</name>
<keyword evidence="1" id="KW-0934">Plastid</keyword>